<dbReference type="Gene3D" id="3.90.79.10">
    <property type="entry name" value="Nucleoside Triphosphate Pyrophosphohydrolase"/>
    <property type="match status" value="1"/>
</dbReference>
<evidence type="ECO:0000256" key="2">
    <source>
        <dbReference type="ARBA" id="ARBA00005582"/>
    </source>
</evidence>
<gene>
    <name evidence="6" type="ORF">FHR38_006305</name>
</gene>
<dbReference type="SUPFAM" id="SSF55811">
    <property type="entry name" value="Nudix"/>
    <property type="match status" value="1"/>
</dbReference>
<dbReference type="GO" id="GO:0035539">
    <property type="term" value="F:8-oxo-7,8-dihydrodeoxyguanosine triphosphate pyrophosphatase activity"/>
    <property type="evidence" value="ECO:0007669"/>
    <property type="project" value="UniProtKB-EC"/>
</dbReference>
<dbReference type="Pfam" id="PF00293">
    <property type="entry name" value="NUDIX"/>
    <property type="match status" value="1"/>
</dbReference>
<dbReference type="InterPro" id="IPR015797">
    <property type="entry name" value="NUDIX_hydrolase-like_dom_sf"/>
</dbReference>
<protein>
    <submittedName>
        <fullName evidence="6">8-oxo-dGTP diphosphatase</fullName>
        <ecNumber evidence="6">3.6.1.55</ecNumber>
    </submittedName>
</protein>
<evidence type="ECO:0000256" key="4">
    <source>
        <dbReference type="RuleBase" id="RU003476"/>
    </source>
</evidence>
<feature type="domain" description="Nudix hydrolase" evidence="5">
    <location>
        <begin position="14"/>
        <end position="145"/>
    </location>
</feature>
<accession>A0A7W7SX25</accession>
<dbReference type="PROSITE" id="PS51462">
    <property type="entry name" value="NUDIX"/>
    <property type="match status" value="1"/>
</dbReference>
<evidence type="ECO:0000259" key="5">
    <source>
        <dbReference type="PROSITE" id="PS51462"/>
    </source>
</evidence>
<dbReference type="PRINTS" id="PR00502">
    <property type="entry name" value="NUDIXFAMILY"/>
</dbReference>
<dbReference type="RefSeq" id="WP_184538867.1">
    <property type="nucleotide sequence ID" value="NZ_JACHJW010000001.1"/>
</dbReference>
<keyword evidence="7" id="KW-1185">Reference proteome</keyword>
<comment type="cofactor">
    <cofactor evidence="1">
        <name>Mg(2+)</name>
        <dbReference type="ChEBI" id="CHEBI:18420"/>
    </cofactor>
</comment>
<sequence>MAEQPTSTPRRRSPRVQLVIGIVRRGDDVLLVRERLGRAGELLWSLPGGGVQDGELFHEALRREMREETGLRVGDPTRTAFLLHIDSPQHPSAIATAFELTEWEGELAPQDDEVTAARFFPLAEALGLVGQLDSAAQRDPIVGYLDGSVPPATTWLYRSRDGEDHLLARW</sequence>
<dbReference type="InterPro" id="IPR020084">
    <property type="entry name" value="NUDIX_hydrolase_CS"/>
</dbReference>
<dbReference type="PROSITE" id="PS00893">
    <property type="entry name" value="NUDIX_BOX"/>
    <property type="match status" value="1"/>
</dbReference>
<proteinExistence type="inferred from homology"/>
<dbReference type="EC" id="3.6.1.55" evidence="6"/>
<comment type="similarity">
    <text evidence="2 4">Belongs to the Nudix hydrolase family.</text>
</comment>
<organism evidence="6 7">
    <name type="scientific">Micromonospora polyrhachis</name>
    <dbReference type="NCBI Taxonomy" id="1282883"/>
    <lineage>
        <taxon>Bacteria</taxon>
        <taxon>Bacillati</taxon>
        <taxon>Actinomycetota</taxon>
        <taxon>Actinomycetes</taxon>
        <taxon>Micromonosporales</taxon>
        <taxon>Micromonosporaceae</taxon>
        <taxon>Micromonospora</taxon>
    </lineage>
</organism>
<dbReference type="EMBL" id="JACHJW010000001">
    <property type="protein sequence ID" value="MBB4962572.1"/>
    <property type="molecule type" value="Genomic_DNA"/>
</dbReference>
<comment type="caution">
    <text evidence="6">The sequence shown here is derived from an EMBL/GenBank/DDBJ whole genome shotgun (WGS) entry which is preliminary data.</text>
</comment>
<dbReference type="CDD" id="cd02883">
    <property type="entry name" value="NUDIX_Hydrolase"/>
    <property type="match status" value="1"/>
</dbReference>
<dbReference type="InterPro" id="IPR000086">
    <property type="entry name" value="NUDIX_hydrolase_dom"/>
</dbReference>
<reference evidence="6 7" key="1">
    <citation type="submission" date="2020-08" db="EMBL/GenBank/DDBJ databases">
        <title>Sequencing the genomes of 1000 actinobacteria strains.</title>
        <authorList>
            <person name="Klenk H.-P."/>
        </authorList>
    </citation>
    <scope>NUCLEOTIDE SEQUENCE [LARGE SCALE GENOMIC DNA]</scope>
    <source>
        <strain evidence="6 7">DSM 45886</strain>
    </source>
</reference>
<evidence type="ECO:0000313" key="6">
    <source>
        <dbReference type="EMBL" id="MBB4962572.1"/>
    </source>
</evidence>
<keyword evidence="3 4" id="KW-0378">Hydrolase</keyword>
<evidence type="ECO:0000256" key="1">
    <source>
        <dbReference type="ARBA" id="ARBA00001946"/>
    </source>
</evidence>
<dbReference type="PANTHER" id="PTHR43046:SF16">
    <property type="entry name" value="ADP-RIBOSE PYROPHOSPHATASE YJHB-RELATED"/>
    <property type="match status" value="1"/>
</dbReference>
<dbReference type="PANTHER" id="PTHR43046">
    <property type="entry name" value="GDP-MANNOSE MANNOSYL HYDROLASE"/>
    <property type="match status" value="1"/>
</dbReference>
<evidence type="ECO:0000256" key="3">
    <source>
        <dbReference type="ARBA" id="ARBA00022801"/>
    </source>
</evidence>
<dbReference type="AlphaFoldDB" id="A0A7W7SX25"/>
<name>A0A7W7SX25_9ACTN</name>
<dbReference type="Proteomes" id="UP000578819">
    <property type="component" value="Unassembled WGS sequence"/>
</dbReference>
<dbReference type="InterPro" id="IPR020476">
    <property type="entry name" value="Nudix_hydrolase"/>
</dbReference>
<evidence type="ECO:0000313" key="7">
    <source>
        <dbReference type="Proteomes" id="UP000578819"/>
    </source>
</evidence>